<dbReference type="Proteomes" id="UP000789366">
    <property type="component" value="Unassembled WGS sequence"/>
</dbReference>
<accession>A0ACA9RH42</accession>
<sequence>ISNNMEQSNVVEPFEKSSSDSESSLKNDSSSENDDSSTGINWQKKPITVD</sequence>
<protein>
    <submittedName>
        <fullName evidence="1">768_t:CDS:1</fullName>
    </submittedName>
</protein>
<feature type="non-terminal residue" evidence="1">
    <location>
        <position position="1"/>
    </location>
</feature>
<reference evidence="1" key="1">
    <citation type="submission" date="2021-06" db="EMBL/GenBank/DDBJ databases">
        <authorList>
            <person name="Kallberg Y."/>
            <person name="Tangrot J."/>
            <person name="Rosling A."/>
        </authorList>
    </citation>
    <scope>NUCLEOTIDE SEQUENCE</scope>
    <source>
        <strain evidence="1">28 12/20/2015</strain>
    </source>
</reference>
<proteinExistence type="predicted"/>
<organism evidence="1 2">
    <name type="scientific">Cetraspora pellucida</name>
    <dbReference type="NCBI Taxonomy" id="1433469"/>
    <lineage>
        <taxon>Eukaryota</taxon>
        <taxon>Fungi</taxon>
        <taxon>Fungi incertae sedis</taxon>
        <taxon>Mucoromycota</taxon>
        <taxon>Glomeromycotina</taxon>
        <taxon>Glomeromycetes</taxon>
        <taxon>Diversisporales</taxon>
        <taxon>Gigasporaceae</taxon>
        <taxon>Cetraspora</taxon>
    </lineage>
</organism>
<gene>
    <name evidence="1" type="ORF">SPELUC_LOCUS17352</name>
</gene>
<comment type="caution">
    <text evidence="1">The sequence shown here is derived from an EMBL/GenBank/DDBJ whole genome shotgun (WGS) entry which is preliminary data.</text>
</comment>
<dbReference type="EMBL" id="CAJVPW010070524">
    <property type="protein sequence ID" value="CAG8792452.1"/>
    <property type="molecule type" value="Genomic_DNA"/>
</dbReference>
<evidence type="ECO:0000313" key="2">
    <source>
        <dbReference type="Proteomes" id="UP000789366"/>
    </source>
</evidence>
<name>A0ACA9RH42_9GLOM</name>
<keyword evidence="2" id="KW-1185">Reference proteome</keyword>
<evidence type="ECO:0000313" key="1">
    <source>
        <dbReference type="EMBL" id="CAG8792452.1"/>
    </source>
</evidence>